<evidence type="ECO:0000313" key="8">
    <source>
        <dbReference type="Proteomes" id="UP000267535"/>
    </source>
</evidence>
<proteinExistence type="inferred from homology"/>
<dbReference type="Proteomes" id="UP000267535">
    <property type="component" value="Unassembled WGS sequence"/>
</dbReference>
<dbReference type="CDD" id="cd00165">
    <property type="entry name" value="S4"/>
    <property type="match status" value="1"/>
</dbReference>
<dbReference type="GO" id="GO:0003727">
    <property type="term" value="F:single-stranded RNA binding"/>
    <property type="evidence" value="ECO:0007669"/>
    <property type="project" value="InterPro"/>
</dbReference>
<feature type="compositionally biased region" description="Basic and acidic residues" evidence="5">
    <location>
        <begin position="89"/>
        <end position="99"/>
    </location>
</feature>
<reference evidence="7 8" key="1">
    <citation type="submission" date="2018-11" db="EMBL/GenBank/DDBJ databases">
        <title>The draft genome sequence of Amphritea balenae JAMM 1525T.</title>
        <authorList>
            <person name="Fang Z."/>
            <person name="Zhang Y."/>
            <person name="Han X."/>
        </authorList>
    </citation>
    <scope>NUCLEOTIDE SEQUENCE [LARGE SCALE GENOMIC DNA]</scope>
    <source>
        <strain evidence="7 8">JAMM 1525</strain>
    </source>
</reference>
<dbReference type="RefSeq" id="WP_124927595.1">
    <property type="nucleotide sequence ID" value="NZ_BMOH01000009.1"/>
</dbReference>
<dbReference type="PIRSF" id="PIRSF016821">
    <property type="entry name" value="HSP15"/>
    <property type="match status" value="1"/>
</dbReference>
<evidence type="ECO:0000256" key="3">
    <source>
        <dbReference type="ARBA" id="ARBA00023125"/>
    </source>
</evidence>
<dbReference type="PROSITE" id="PS50889">
    <property type="entry name" value="S4"/>
    <property type="match status" value="1"/>
</dbReference>
<evidence type="ECO:0000313" key="7">
    <source>
        <dbReference type="EMBL" id="RRC97432.1"/>
    </source>
</evidence>
<dbReference type="InterPro" id="IPR002942">
    <property type="entry name" value="S4_RNA-bd"/>
</dbReference>
<feature type="domain" description="RNA-binding S4" evidence="6">
    <location>
        <begin position="8"/>
        <end position="71"/>
    </location>
</feature>
<dbReference type="NCBIfam" id="NF007673">
    <property type="entry name" value="PRK10348.1"/>
    <property type="match status" value="1"/>
</dbReference>
<keyword evidence="7" id="KW-0346">Stress response</keyword>
<dbReference type="InterPro" id="IPR036986">
    <property type="entry name" value="S4_RNA-bd_sf"/>
</dbReference>
<dbReference type="EMBL" id="RQXV01000012">
    <property type="protein sequence ID" value="RRC97432.1"/>
    <property type="molecule type" value="Genomic_DNA"/>
</dbReference>
<keyword evidence="8" id="KW-1185">Reference proteome</keyword>
<dbReference type="SMART" id="SM00363">
    <property type="entry name" value="S4"/>
    <property type="match status" value="1"/>
</dbReference>
<dbReference type="Gene3D" id="3.10.290.10">
    <property type="entry name" value="RNA-binding S4 domain"/>
    <property type="match status" value="1"/>
</dbReference>
<accession>A0A3P1SMD5</accession>
<dbReference type="InterPro" id="IPR025708">
    <property type="entry name" value="HSP15"/>
</dbReference>
<comment type="caution">
    <text evidence="7">The sequence shown here is derived from an EMBL/GenBank/DDBJ whole genome shotgun (WGS) entry which is preliminary data.</text>
</comment>
<dbReference type="GO" id="GO:0003677">
    <property type="term" value="F:DNA binding"/>
    <property type="evidence" value="ECO:0007669"/>
    <property type="project" value="UniProtKB-KW"/>
</dbReference>
<gene>
    <name evidence="7" type="ORF">EHS89_18185</name>
</gene>
<evidence type="ECO:0000256" key="1">
    <source>
        <dbReference type="ARBA" id="ARBA00008396"/>
    </source>
</evidence>
<dbReference type="GO" id="GO:0043023">
    <property type="term" value="F:ribosomal large subunit binding"/>
    <property type="evidence" value="ECO:0007669"/>
    <property type="project" value="InterPro"/>
</dbReference>
<evidence type="ECO:0000256" key="5">
    <source>
        <dbReference type="SAM" id="MobiDB-lite"/>
    </source>
</evidence>
<evidence type="ECO:0000256" key="2">
    <source>
        <dbReference type="ARBA" id="ARBA00022884"/>
    </source>
</evidence>
<sequence length="128" mass="14800">MSDQKQKVRLDKWLWAARFFKTRALAKNAVEGGKVHYEGQRGKCSRHVEIGATLVIRQGLDEKTVVIQAISDQRRGAPEAQLLYSETEDSLKQREEAAAQRKVMRGNLGPERRPNKKDRRKIIQFKDR</sequence>
<keyword evidence="2 4" id="KW-0694">RNA-binding</keyword>
<dbReference type="OrthoDB" id="9797176at2"/>
<feature type="region of interest" description="Disordered" evidence="5">
    <location>
        <begin position="81"/>
        <end position="128"/>
    </location>
</feature>
<evidence type="ECO:0000256" key="4">
    <source>
        <dbReference type="PIRNR" id="PIRNR016821"/>
    </source>
</evidence>
<dbReference type="Pfam" id="PF01479">
    <property type="entry name" value="S4"/>
    <property type="match status" value="1"/>
</dbReference>
<dbReference type="SUPFAM" id="SSF55174">
    <property type="entry name" value="Alpha-L RNA-binding motif"/>
    <property type="match status" value="1"/>
</dbReference>
<protein>
    <recommendedName>
        <fullName evidence="4">Heat shock protein 15</fullName>
    </recommendedName>
</protein>
<feature type="compositionally biased region" description="Basic residues" evidence="5">
    <location>
        <begin position="114"/>
        <end position="128"/>
    </location>
</feature>
<evidence type="ECO:0000259" key="6">
    <source>
        <dbReference type="SMART" id="SM00363"/>
    </source>
</evidence>
<keyword evidence="3 4" id="KW-0238">DNA-binding</keyword>
<dbReference type="GO" id="GO:0034605">
    <property type="term" value="P:cellular response to heat"/>
    <property type="evidence" value="ECO:0007669"/>
    <property type="project" value="InterPro"/>
</dbReference>
<name>A0A3P1SMD5_9GAMM</name>
<organism evidence="7 8">
    <name type="scientific">Amphritea balenae</name>
    <dbReference type="NCBI Taxonomy" id="452629"/>
    <lineage>
        <taxon>Bacteria</taxon>
        <taxon>Pseudomonadati</taxon>
        <taxon>Pseudomonadota</taxon>
        <taxon>Gammaproteobacteria</taxon>
        <taxon>Oceanospirillales</taxon>
        <taxon>Oceanospirillaceae</taxon>
        <taxon>Amphritea</taxon>
    </lineage>
</organism>
<dbReference type="AlphaFoldDB" id="A0A3P1SMD5"/>
<comment type="similarity">
    <text evidence="1 4">Belongs to the HSP15 family.</text>
</comment>